<organism evidence="2 3">
    <name type="scientific">Cytospora chrysosperma</name>
    <name type="common">Cytospora canker fungus</name>
    <name type="synonym">Sphaeria chrysosperma</name>
    <dbReference type="NCBI Taxonomy" id="252740"/>
    <lineage>
        <taxon>Eukaryota</taxon>
        <taxon>Fungi</taxon>
        <taxon>Dikarya</taxon>
        <taxon>Ascomycota</taxon>
        <taxon>Pezizomycotina</taxon>
        <taxon>Sordariomycetes</taxon>
        <taxon>Sordariomycetidae</taxon>
        <taxon>Diaporthales</taxon>
        <taxon>Cytosporaceae</taxon>
        <taxon>Cytospora</taxon>
    </lineage>
</organism>
<evidence type="ECO:0000313" key="3">
    <source>
        <dbReference type="Proteomes" id="UP000284375"/>
    </source>
</evidence>
<reference evidence="2 3" key="1">
    <citation type="submission" date="2015-09" db="EMBL/GenBank/DDBJ databases">
        <title>Host preference determinants of Valsa canker pathogens revealed by comparative genomics.</title>
        <authorList>
            <person name="Yin Z."/>
            <person name="Huang L."/>
        </authorList>
    </citation>
    <scope>NUCLEOTIDE SEQUENCE [LARGE SCALE GENOMIC DNA]</scope>
    <source>
        <strain evidence="2 3">YSFL</strain>
    </source>
</reference>
<dbReference type="OrthoDB" id="206452at2759"/>
<dbReference type="Proteomes" id="UP000284375">
    <property type="component" value="Unassembled WGS sequence"/>
</dbReference>
<dbReference type="AlphaFoldDB" id="A0A423WQL1"/>
<dbReference type="EMBL" id="LJZO01000001">
    <property type="protein sequence ID" value="ROW05632.1"/>
    <property type="molecule type" value="Genomic_DNA"/>
</dbReference>
<gene>
    <name evidence="2" type="ORF">VSDG_00100</name>
</gene>
<evidence type="ECO:0000259" key="1">
    <source>
        <dbReference type="Pfam" id="PF08719"/>
    </source>
</evidence>
<dbReference type="SUPFAM" id="SSF143990">
    <property type="entry name" value="YbiA-like"/>
    <property type="match status" value="1"/>
</dbReference>
<dbReference type="STRING" id="252740.A0A423WQL1"/>
<comment type="caution">
    <text evidence="2">The sequence shown here is derived from an EMBL/GenBank/DDBJ whole genome shotgun (WGS) entry which is preliminary data.</text>
</comment>
<protein>
    <recommendedName>
        <fullName evidence="1">NADAR domain-containing protein</fullName>
    </recommendedName>
</protein>
<proteinExistence type="predicted"/>
<evidence type="ECO:0000313" key="2">
    <source>
        <dbReference type="EMBL" id="ROW05632.1"/>
    </source>
</evidence>
<dbReference type="InterPro" id="IPR012816">
    <property type="entry name" value="NADAR"/>
</dbReference>
<keyword evidence="3" id="KW-1185">Reference proteome</keyword>
<dbReference type="InterPro" id="IPR037238">
    <property type="entry name" value="YbiA-like_sf"/>
</dbReference>
<sequence>MEWEDFGFMSNFYAVRFTAPDPAAWLHPLVAQLSSTASASQGRDGTALALITFQHPEQYYMYCKALSFGDGDAARRILDATSPAACKDIGRSVRGFDEDVWAEQELKVRAMEEALWWKFGGGQLEELLTSRRAGR</sequence>
<dbReference type="CDD" id="cd15457">
    <property type="entry name" value="NADAR"/>
    <property type="match status" value="1"/>
</dbReference>
<accession>A0A423WQL1</accession>
<feature type="domain" description="NADAR" evidence="1">
    <location>
        <begin position="4"/>
        <end position="121"/>
    </location>
</feature>
<dbReference type="Gene3D" id="1.10.357.40">
    <property type="entry name" value="YbiA-like"/>
    <property type="match status" value="1"/>
</dbReference>
<dbReference type="Pfam" id="PF08719">
    <property type="entry name" value="NADAR"/>
    <property type="match status" value="1"/>
</dbReference>
<name>A0A423WQL1_CYTCH</name>